<sequence>MSRFTDDFKLIPVDEYMPATARELLRHLGVLDGARVDQMAAVERFVVQRRADLRPSLVSSLRRSGFAEALGHVA</sequence>
<gene>
    <name evidence="1" type="ORF">ACH46_08540</name>
</gene>
<dbReference type="STRING" id="1136941.ACH46_08540"/>
<organism evidence="1 2">
    <name type="scientific">Gordonia phthalatica</name>
    <dbReference type="NCBI Taxonomy" id="1136941"/>
    <lineage>
        <taxon>Bacteria</taxon>
        <taxon>Bacillati</taxon>
        <taxon>Actinomycetota</taxon>
        <taxon>Actinomycetes</taxon>
        <taxon>Mycobacteriales</taxon>
        <taxon>Gordoniaceae</taxon>
        <taxon>Gordonia</taxon>
    </lineage>
</organism>
<accession>A0A0N7FUJ5</accession>
<dbReference type="AlphaFoldDB" id="A0A0N7FUJ5"/>
<reference evidence="1 2" key="2">
    <citation type="journal article" date="2017" name="Int. J. Syst. Evol. Microbiol.">
        <title>Gordonia phthalatica sp. nov., a di-n-butyl phthalate-degrading bacterium isolated from activated sludge.</title>
        <authorList>
            <person name="Jin D."/>
            <person name="Kong X."/>
            <person name="Jia M."/>
            <person name="Yu X."/>
            <person name="Wang X."/>
            <person name="Zhuang X."/>
            <person name="Deng Y."/>
            <person name="Bai Z."/>
        </authorList>
    </citation>
    <scope>NUCLEOTIDE SEQUENCE [LARGE SCALE GENOMIC DNA]</scope>
    <source>
        <strain evidence="1 2">QH-11</strain>
    </source>
</reference>
<proteinExistence type="predicted"/>
<evidence type="ECO:0000313" key="2">
    <source>
        <dbReference type="Proteomes" id="UP000063789"/>
    </source>
</evidence>
<reference evidence="2" key="1">
    <citation type="submission" date="2015-06" db="EMBL/GenBank/DDBJ databases">
        <title>Complete genome sequence and metabolic analysis of phthalate degradation pathway in Gordonia sp. QH-11.</title>
        <authorList>
            <person name="Jin D."/>
            <person name="Kong X."/>
            <person name="Bai Z."/>
        </authorList>
    </citation>
    <scope>NUCLEOTIDE SEQUENCE [LARGE SCALE GENOMIC DNA]</scope>
    <source>
        <strain evidence="2">QH-11</strain>
    </source>
</reference>
<dbReference type="OrthoDB" id="9994455at2"/>
<name>A0A0N7FUJ5_9ACTN</name>
<evidence type="ECO:0000313" key="1">
    <source>
        <dbReference type="EMBL" id="ALG84535.1"/>
    </source>
</evidence>
<dbReference type="KEGG" id="goq:ACH46_08540"/>
<protein>
    <submittedName>
        <fullName evidence="1">Uncharacterized protein</fullName>
    </submittedName>
</protein>
<dbReference type="Proteomes" id="UP000063789">
    <property type="component" value="Chromosome"/>
</dbReference>
<dbReference type="EMBL" id="CP011853">
    <property type="protein sequence ID" value="ALG84535.1"/>
    <property type="molecule type" value="Genomic_DNA"/>
</dbReference>
<keyword evidence="2" id="KW-1185">Reference proteome</keyword>
<dbReference type="RefSeq" id="WP_062392524.1">
    <property type="nucleotide sequence ID" value="NZ_CP011853.1"/>
</dbReference>
<dbReference type="PATRIC" id="fig|1136941.3.peg.1736"/>